<dbReference type="Proteomes" id="UP000036102">
    <property type="component" value="Unassembled WGS sequence"/>
</dbReference>
<dbReference type="InterPro" id="IPR017896">
    <property type="entry name" value="4Fe4S_Fe-S-bd"/>
</dbReference>
<name>A0A0J7J6R4_9GAMM</name>
<dbReference type="AlphaFoldDB" id="A0A0J7J6R4"/>
<evidence type="ECO:0000259" key="5">
    <source>
        <dbReference type="Pfam" id="PF12801"/>
    </source>
</evidence>
<dbReference type="Pfam" id="PF12801">
    <property type="entry name" value="Fer4_5"/>
    <property type="match status" value="2"/>
</dbReference>
<evidence type="ECO:0000256" key="3">
    <source>
        <dbReference type="ARBA" id="ARBA00023136"/>
    </source>
</evidence>
<sequence>MPTIIATDRTGTQAPRPQGKLAAFGQWMRLNQRIIRRVQWLVVAFYAVLIIVPAVRPLPPHTAHIWNDLTLFAQFLFWGIWWPFVLISMVLMGRIWCGVFCPEGSLSEWASRNGRGGAIPRWVRWGGWPFVAFVGTTVYGQMISVYQYPKATLLILGGSTLGAIIIGYLYGRNVRVWCRYLCPVNGVFSLLSKLAPVHYRADPELWQTSRARGERPEAVNCPTLLSLKDLQTASDCHVCGRCEGHRDAIELTARAPGSEVVHESGRRATFGDFILITFGLCGIAVGAFHWSASPWFIELKQTLAVWLISHDWMWPLQAHMPWWIFTNYPAQNDVFNLLDGSLLLAYIAATGLVMGTALSGLLVASQRALSHFNKRMLYHLSHALIPLAGVGVFLGLSAVTISMLRAEHVPLFWVGPTRAALLAAAGTWALKLFWQITGLYTRSSTRRLFATGFGAAAIAVIAAAWWLLFWGW</sequence>
<accession>A0A0J7J6R4</accession>
<dbReference type="PANTHER" id="PTHR30224">
    <property type="entry name" value="ELECTRON TRANSPORT PROTEIN"/>
    <property type="match status" value="1"/>
</dbReference>
<keyword evidence="4" id="KW-1133">Transmembrane helix</keyword>
<evidence type="ECO:0000313" key="7">
    <source>
        <dbReference type="Proteomes" id="UP000036102"/>
    </source>
</evidence>
<feature type="transmembrane region" description="Helical" evidence="4">
    <location>
        <begin position="273"/>
        <end position="292"/>
    </location>
</feature>
<comment type="subcellular location">
    <subcellularLocation>
        <location evidence="1">Cell membrane</location>
    </subcellularLocation>
</comment>
<feature type="transmembrane region" description="Helical" evidence="4">
    <location>
        <begin position="38"/>
        <end position="55"/>
    </location>
</feature>
<evidence type="ECO:0000256" key="4">
    <source>
        <dbReference type="SAM" id="Phobius"/>
    </source>
</evidence>
<dbReference type="InterPro" id="IPR052378">
    <property type="entry name" value="NosR_regulator"/>
</dbReference>
<feature type="transmembrane region" description="Helical" evidence="4">
    <location>
        <begin position="343"/>
        <end position="364"/>
    </location>
</feature>
<keyword evidence="3 4" id="KW-0472">Membrane</keyword>
<feature type="transmembrane region" description="Helical" evidence="4">
    <location>
        <begin position="419"/>
        <end position="436"/>
    </location>
</feature>
<proteinExistence type="predicted"/>
<dbReference type="STRING" id="1658765.Msub_10023"/>
<comment type="caution">
    <text evidence="6">The sequence shown here is derived from an EMBL/GenBank/DDBJ whole genome shotgun (WGS) entry which is preliminary data.</text>
</comment>
<dbReference type="EMBL" id="LFBU01000001">
    <property type="protein sequence ID" value="KMQ73862.1"/>
    <property type="molecule type" value="Genomic_DNA"/>
</dbReference>
<dbReference type="RefSeq" id="WP_048496892.1">
    <property type="nucleotide sequence ID" value="NZ_LFBU01000001.1"/>
</dbReference>
<dbReference type="GO" id="GO:0005886">
    <property type="term" value="C:plasma membrane"/>
    <property type="evidence" value="ECO:0007669"/>
    <property type="project" value="UniProtKB-SubCell"/>
</dbReference>
<feature type="domain" description="4Fe-4S ferredoxin-type" evidence="5">
    <location>
        <begin position="76"/>
        <end position="112"/>
    </location>
</feature>
<feature type="transmembrane region" description="Helical" evidence="4">
    <location>
        <begin position="122"/>
        <end position="139"/>
    </location>
</feature>
<feature type="transmembrane region" description="Helical" evidence="4">
    <location>
        <begin position="448"/>
        <end position="468"/>
    </location>
</feature>
<organism evidence="6 7">
    <name type="scientific">Marinobacter subterrani</name>
    <dbReference type="NCBI Taxonomy" id="1658765"/>
    <lineage>
        <taxon>Bacteria</taxon>
        <taxon>Pseudomonadati</taxon>
        <taxon>Pseudomonadota</taxon>
        <taxon>Gammaproteobacteria</taxon>
        <taxon>Pseudomonadales</taxon>
        <taxon>Marinobacteraceae</taxon>
        <taxon>Marinobacter</taxon>
    </lineage>
</organism>
<feature type="transmembrane region" description="Helical" evidence="4">
    <location>
        <begin position="151"/>
        <end position="171"/>
    </location>
</feature>
<evidence type="ECO:0000256" key="1">
    <source>
        <dbReference type="ARBA" id="ARBA00004236"/>
    </source>
</evidence>
<dbReference type="PATRIC" id="fig|1658765.3.peg.22"/>
<evidence type="ECO:0000256" key="2">
    <source>
        <dbReference type="ARBA" id="ARBA00022475"/>
    </source>
</evidence>
<protein>
    <submittedName>
        <fullName evidence="6">4Fe-4S binding domain</fullName>
    </submittedName>
</protein>
<dbReference type="OrthoDB" id="9806398at2"/>
<keyword evidence="7" id="KW-1185">Reference proteome</keyword>
<evidence type="ECO:0000313" key="6">
    <source>
        <dbReference type="EMBL" id="KMQ73862.1"/>
    </source>
</evidence>
<feature type="transmembrane region" description="Helical" evidence="4">
    <location>
        <begin position="75"/>
        <end position="101"/>
    </location>
</feature>
<feature type="transmembrane region" description="Helical" evidence="4">
    <location>
        <begin position="376"/>
        <end position="399"/>
    </location>
</feature>
<keyword evidence="4" id="KW-0812">Transmembrane</keyword>
<keyword evidence="2" id="KW-1003">Cell membrane</keyword>
<dbReference type="PANTHER" id="PTHR30224:SF4">
    <property type="entry name" value="ELECTRON TRANSPORT PROTEIN YCCM-RELATED"/>
    <property type="match status" value="1"/>
</dbReference>
<reference evidence="6 7" key="1">
    <citation type="submission" date="2015-06" db="EMBL/GenBank/DDBJ databases">
        <title>Marinobacter subterrani, a genetically tractable neutrophilic iron-oxidizing strain isolated from the Soudan Iron Mine.</title>
        <authorList>
            <person name="Bonis B.M."/>
            <person name="Gralnick J.A."/>
        </authorList>
    </citation>
    <scope>NUCLEOTIDE SEQUENCE [LARGE SCALE GENOMIC DNA]</scope>
    <source>
        <strain evidence="6 7">JG233</strain>
    </source>
</reference>
<gene>
    <name evidence="6" type="ORF">Msub_10023</name>
</gene>
<feature type="domain" description="4Fe-4S ferredoxin-type" evidence="5">
    <location>
        <begin position="161"/>
        <end position="194"/>
    </location>
</feature>